<dbReference type="EMBL" id="JADCNM010000005">
    <property type="protein sequence ID" value="KAG0483571.1"/>
    <property type="molecule type" value="Genomic_DNA"/>
</dbReference>
<keyword evidence="3" id="KW-0406">Ion transport</keyword>
<evidence type="ECO:0000313" key="7">
    <source>
        <dbReference type="EMBL" id="KAG0483571.1"/>
    </source>
</evidence>
<dbReference type="InterPro" id="IPR021789">
    <property type="entry name" value="KHA_dom"/>
</dbReference>
<dbReference type="Pfam" id="PF11834">
    <property type="entry name" value="KHA"/>
    <property type="match status" value="1"/>
</dbReference>
<dbReference type="AlphaFoldDB" id="A0A835R6F8"/>
<feature type="domain" description="KHA" evidence="6">
    <location>
        <begin position="68"/>
        <end position="151"/>
    </location>
</feature>
<evidence type="ECO:0000256" key="2">
    <source>
        <dbReference type="ARBA" id="ARBA00022826"/>
    </source>
</evidence>
<name>A0A835R6F8_VANPL</name>
<dbReference type="OrthoDB" id="1731870at2759"/>
<dbReference type="Proteomes" id="UP000639772">
    <property type="component" value="Unassembled WGS sequence"/>
</dbReference>
<evidence type="ECO:0000256" key="1">
    <source>
        <dbReference type="ARBA" id="ARBA00022538"/>
    </source>
</evidence>
<evidence type="ECO:0000313" key="8">
    <source>
        <dbReference type="Proteomes" id="UP000639772"/>
    </source>
</evidence>
<dbReference type="GO" id="GO:0005249">
    <property type="term" value="F:voltage-gated potassium channel activity"/>
    <property type="evidence" value="ECO:0007669"/>
    <property type="project" value="InterPro"/>
</dbReference>
<dbReference type="PROSITE" id="PS51490">
    <property type="entry name" value="KHA"/>
    <property type="match status" value="1"/>
</dbReference>
<dbReference type="GO" id="GO:0034702">
    <property type="term" value="C:monoatomic ion channel complex"/>
    <property type="evidence" value="ECO:0007669"/>
    <property type="project" value="UniProtKB-KW"/>
</dbReference>
<sequence length="151" mass="17140">MNGANIDKANLHGGETIANGEFEEVIKKREVGYSITISEIQKEFKQNVANRDEREKVMWGGRGIMYPRASVYRGHPLLRNTSSEAGKLIRLPNTMEQLKHLIGKKFGFDTNGAIITNEEGAEIDSIEVIRDNDRLFIVEEYDFIKLDANKL</sequence>
<keyword evidence="3" id="KW-0851">Voltage-gated channel</keyword>
<dbReference type="PANTHER" id="PTHR45743">
    <property type="entry name" value="POTASSIUM CHANNEL AKT1"/>
    <property type="match status" value="1"/>
</dbReference>
<proteinExistence type="predicted"/>
<comment type="caution">
    <text evidence="7">The sequence shown here is derived from an EMBL/GenBank/DDBJ whole genome shotgun (WGS) entry which is preliminary data.</text>
</comment>
<evidence type="ECO:0000256" key="4">
    <source>
        <dbReference type="ARBA" id="ARBA00022958"/>
    </source>
</evidence>
<keyword evidence="5" id="KW-0407">Ion channel</keyword>
<keyword evidence="2" id="KW-0631">Potassium channel</keyword>
<keyword evidence="4" id="KW-0630">Potassium</keyword>
<gene>
    <name evidence="7" type="ORF">HPP92_011655</name>
</gene>
<evidence type="ECO:0000259" key="6">
    <source>
        <dbReference type="PROSITE" id="PS51490"/>
    </source>
</evidence>
<dbReference type="InterPro" id="IPR045319">
    <property type="entry name" value="KAT/AKT"/>
</dbReference>
<organism evidence="7 8">
    <name type="scientific">Vanilla planifolia</name>
    <name type="common">Vanilla</name>
    <dbReference type="NCBI Taxonomy" id="51239"/>
    <lineage>
        <taxon>Eukaryota</taxon>
        <taxon>Viridiplantae</taxon>
        <taxon>Streptophyta</taxon>
        <taxon>Embryophyta</taxon>
        <taxon>Tracheophyta</taxon>
        <taxon>Spermatophyta</taxon>
        <taxon>Magnoliopsida</taxon>
        <taxon>Liliopsida</taxon>
        <taxon>Asparagales</taxon>
        <taxon>Orchidaceae</taxon>
        <taxon>Vanilloideae</taxon>
        <taxon>Vanilleae</taxon>
        <taxon>Vanilla</taxon>
    </lineage>
</organism>
<evidence type="ECO:0000256" key="3">
    <source>
        <dbReference type="ARBA" id="ARBA00022882"/>
    </source>
</evidence>
<dbReference type="PANTHER" id="PTHR45743:SF21">
    <property type="entry name" value="POTASSIUM CHANNEL AKT2_3"/>
    <property type="match status" value="1"/>
</dbReference>
<reference evidence="7 8" key="1">
    <citation type="journal article" date="2020" name="Nat. Food">
        <title>A phased Vanilla planifolia genome enables genetic improvement of flavour and production.</title>
        <authorList>
            <person name="Hasing T."/>
            <person name="Tang H."/>
            <person name="Brym M."/>
            <person name="Khazi F."/>
            <person name="Huang T."/>
            <person name="Chambers A.H."/>
        </authorList>
    </citation>
    <scope>NUCLEOTIDE SEQUENCE [LARGE SCALE GENOMIC DNA]</scope>
    <source>
        <tissue evidence="7">Leaf</tissue>
    </source>
</reference>
<protein>
    <recommendedName>
        <fullName evidence="6">KHA domain-containing protein</fullName>
    </recommendedName>
</protein>
<keyword evidence="3" id="KW-0813">Transport</keyword>
<accession>A0A835R6F8</accession>
<evidence type="ECO:0000256" key="5">
    <source>
        <dbReference type="ARBA" id="ARBA00023303"/>
    </source>
</evidence>
<keyword evidence="1" id="KW-0633">Potassium transport</keyword>